<feature type="domain" description="Serine aminopeptidase S33" evidence="1">
    <location>
        <begin position="103"/>
        <end position="201"/>
    </location>
</feature>
<keyword evidence="2" id="KW-0378">Hydrolase</keyword>
<dbReference type="RefSeq" id="WP_156531147.1">
    <property type="nucleotide sequence ID" value="NZ_CACRUE010000039.1"/>
</dbReference>
<proteinExistence type="predicted"/>
<name>A0A6N3EXF6_9FIRM</name>
<accession>A0A6N3EXF6</accession>
<dbReference type="SUPFAM" id="SSF53474">
    <property type="entry name" value="alpha/beta-Hydrolases"/>
    <property type="match status" value="1"/>
</dbReference>
<dbReference type="GO" id="GO:0016787">
    <property type="term" value="F:hydrolase activity"/>
    <property type="evidence" value="ECO:0007669"/>
    <property type="project" value="UniProtKB-KW"/>
</dbReference>
<dbReference type="PANTHER" id="PTHR43358">
    <property type="entry name" value="ALPHA/BETA-HYDROLASE"/>
    <property type="match status" value="1"/>
</dbReference>
<dbReference type="InterPro" id="IPR029058">
    <property type="entry name" value="AB_hydrolase_fold"/>
</dbReference>
<dbReference type="Gene3D" id="3.40.50.1820">
    <property type="entry name" value="alpha/beta hydrolase"/>
    <property type="match status" value="1"/>
</dbReference>
<dbReference type="EMBL" id="CACRUE010000039">
    <property type="protein sequence ID" value="VYU44499.1"/>
    <property type="molecule type" value="Genomic_DNA"/>
</dbReference>
<reference evidence="2" key="1">
    <citation type="submission" date="2019-11" db="EMBL/GenBank/DDBJ databases">
        <authorList>
            <person name="Feng L."/>
        </authorList>
    </citation>
    <scope>NUCLEOTIDE SEQUENCE</scope>
    <source>
        <strain evidence="2">IbartlettiiLFYP30</strain>
    </source>
</reference>
<dbReference type="Pfam" id="PF12146">
    <property type="entry name" value="Hydrolase_4"/>
    <property type="match status" value="1"/>
</dbReference>
<dbReference type="InterPro" id="IPR022742">
    <property type="entry name" value="Hydrolase_4"/>
</dbReference>
<protein>
    <submittedName>
        <fullName evidence="2">Alpha/beta hydrolase family protein</fullName>
    </submittedName>
</protein>
<organism evidence="2">
    <name type="scientific">Intestinibacter bartlettii</name>
    <dbReference type="NCBI Taxonomy" id="261299"/>
    <lineage>
        <taxon>Bacteria</taxon>
        <taxon>Bacillati</taxon>
        <taxon>Bacillota</taxon>
        <taxon>Clostridia</taxon>
        <taxon>Peptostreptococcales</taxon>
        <taxon>Peptostreptococcaceae</taxon>
        <taxon>Intestinibacter</taxon>
    </lineage>
</organism>
<evidence type="ECO:0000313" key="2">
    <source>
        <dbReference type="EMBL" id="VYU44499.1"/>
    </source>
</evidence>
<sequence length="322" mass="36368">MKKKLIIGIILVLLILTGVGYGVGNFFVHYALSPVSDSAKRNINEEDKIDTAKGTEKVILQNQKKEQKKATEFKKTTSNANIINNDNLKLQANYKVQEKKTHKWAILIHGYKVNNNNMMSYGEKYYEMGYNVLLPNNRAHGNSEGNYIGMGWLDKDDIACWVNWINKQDPNAKIILHGVSMGAATTMMASGENLNNVVGYIEDCGYTSVWDIFASELDKRFSLPTFPVLNISNSVAKLKAGYDFKEASSVDQLKKCQKPMLFIHGGKDDFVPTYMVYEVYDAANCEKDLYIVDEAGHAEAKDCDVDAYWNKVFSFINEKMDI</sequence>
<dbReference type="PANTHER" id="PTHR43358:SF4">
    <property type="entry name" value="ALPHA_BETA HYDROLASE FOLD-1 DOMAIN-CONTAINING PROTEIN"/>
    <property type="match status" value="1"/>
</dbReference>
<evidence type="ECO:0000259" key="1">
    <source>
        <dbReference type="Pfam" id="PF12146"/>
    </source>
</evidence>
<gene>
    <name evidence="2" type="ORF">IBLFYP30_02709</name>
</gene>
<dbReference type="AlphaFoldDB" id="A0A6N3EXF6"/>
<dbReference type="InterPro" id="IPR052920">
    <property type="entry name" value="DNA-binding_regulatory"/>
</dbReference>